<evidence type="ECO:0000256" key="2">
    <source>
        <dbReference type="SAM" id="MobiDB-lite"/>
    </source>
</evidence>
<protein>
    <submittedName>
        <fullName evidence="4">Uncharacterized protein</fullName>
    </submittedName>
</protein>
<evidence type="ECO:0000313" key="5">
    <source>
        <dbReference type="Proteomes" id="UP001055712"/>
    </source>
</evidence>
<dbReference type="AlphaFoldDB" id="A0A9D4TGS8"/>
<feature type="region of interest" description="Disordered" evidence="2">
    <location>
        <begin position="631"/>
        <end position="657"/>
    </location>
</feature>
<feature type="coiled-coil region" evidence="1">
    <location>
        <begin position="304"/>
        <end position="342"/>
    </location>
</feature>
<keyword evidence="5" id="KW-1185">Reference proteome</keyword>
<feature type="coiled-coil region" evidence="1">
    <location>
        <begin position="110"/>
        <end position="183"/>
    </location>
</feature>
<feature type="transmembrane region" description="Helical" evidence="3">
    <location>
        <begin position="51"/>
        <end position="71"/>
    </location>
</feature>
<keyword evidence="3" id="KW-0812">Transmembrane</keyword>
<dbReference type="EMBL" id="SIDB01000012">
    <property type="protein sequence ID" value="KAI3425134.1"/>
    <property type="molecule type" value="Genomic_DNA"/>
</dbReference>
<reference evidence="4" key="2">
    <citation type="submission" date="2020-11" db="EMBL/GenBank/DDBJ databases">
        <authorList>
            <person name="Cecchin M."/>
            <person name="Marcolungo L."/>
            <person name="Rossato M."/>
            <person name="Girolomoni L."/>
            <person name="Cosentino E."/>
            <person name="Cuine S."/>
            <person name="Li-Beisson Y."/>
            <person name="Delledonne M."/>
            <person name="Ballottari M."/>
        </authorList>
    </citation>
    <scope>NUCLEOTIDE SEQUENCE</scope>
    <source>
        <strain evidence="4">211/11P</strain>
        <tissue evidence="4">Whole cell</tissue>
    </source>
</reference>
<keyword evidence="3" id="KW-1133">Transmembrane helix</keyword>
<dbReference type="Gene3D" id="1.10.287.1490">
    <property type="match status" value="1"/>
</dbReference>
<evidence type="ECO:0000313" key="4">
    <source>
        <dbReference type="EMBL" id="KAI3425134.1"/>
    </source>
</evidence>
<dbReference type="OrthoDB" id="515512at2759"/>
<comment type="caution">
    <text evidence="4">The sequence shown here is derived from an EMBL/GenBank/DDBJ whole genome shotgun (WGS) entry which is preliminary data.</text>
</comment>
<accession>A0A9D4TGS8</accession>
<organism evidence="4 5">
    <name type="scientific">Chlorella vulgaris</name>
    <name type="common">Green alga</name>
    <dbReference type="NCBI Taxonomy" id="3077"/>
    <lineage>
        <taxon>Eukaryota</taxon>
        <taxon>Viridiplantae</taxon>
        <taxon>Chlorophyta</taxon>
        <taxon>core chlorophytes</taxon>
        <taxon>Trebouxiophyceae</taxon>
        <taxon>Chlorellales</taxon>
        <taxon>Chlorellaceae</taxon>
        <taxon>Chlorella clade</taxon>
        <taxon>Chlorella</taxon>
    </lineage>
</organism>
<evidence type="ECO:0000256" key="1">
    <source>
        <dbReference type="SAM" id="Coils"/>
    </source>
</evidence>
<feature type="coiled-coil region" evidence="1">
    <location>
        <begin position="392"/>
        <end position="469"/>
    </location>
</feature>
<dbReference type="Proteomes" id="UP001055712">
    <property type="component" value="Unassembled WGS sequence"/>
</dbReference>
<gene>
    <name evidence="4" type="ORF">D9Q98_008906</name>
</gene>
<evidence type="ECO:0000256" key="3">
    <source>
        <dbReference type="SAM" id="Phobius"/>
    </source>
</evidence>
<reference evidence="4" key="1">
    <citation type="journal article" date="2019" name="Plant J.">
        <title>Chlorella vulgaris genome assembly and annotation reveals the molecular basis for metabolic acclimation to high light conditions.</title>
        <authorList>
            <person name="Cecchin M."/>
            <person name="Marcolungo L."/>
            <person name="Rossato M."/>
            <person name="Girolomoni L."/>
            <person name="Cosentino E."/>
            <person name="Cuine S."/>
            <person name="Li-Beisson Y."/>
            <person name="Delledonne M."/>
            <person name="Ballottari M."/>
        </authorList>
    </citation>
    <scope>NUCLEOTIDE SEQUENCE</scope>
    <source>
        <strain evidence="4">211/11P</strain>
    </source>
</reference>
<proteinExistence type="predicted"/>
<keyword evidence="1" id="KW-0175">Coiled coil</keyword>
<feature type="compositionally biased region" description="Polar residues" evidence="2">
    <location>
        <begin position="637"/>
        <end position="647"/>
    </location>
</feature>
<name>A0A9D4TGS8_CHLVU</name>
<keyword evidence="3" id="KW-0472">Membrane</keyword>
<sequence length="758" mass="80214">MVGFQSGKITQDAYRQRRDETTLQELAALTADPAFDAWQLSKSARDNRARVASNALALAGCVLLIVTMALLKPAAVSQTPHTRSAFADPTAGGSDACAISSELEAMRQESEAALDAVSDLTLRLREAEQAQAATMARLAALQAEQQAAKAAEAAQQSNAAEMMAGMTARLREMTQEVAVAEAAAALAGAAVEASEALALDPNHAASQTFPPPMRLRDQLRQALAFGSRPPADTPEPDSGLLATDLATDLGPQLSQGTAAATSDAPLYTLLGALVCGALAVLVCVRNRRAAGAEAARAAQLGARLKEASFARDTAEQSLALLENELQRRMKQLDEAQQRAADASSPRIGTMPVQHAPGKGELPPPPASLVEKFLRDHSFLAVQEEQMQEWLEMEQQFSEMQVALEELQAALAEKDAQLAAYEQDFSAITDHSSLEVRALEEQLTQVKAWLDNAQDQLLTTQAALQEREGECRQVTAQLEAMQSVAAAGLDSEGRGAELLQQNLELVAQLQTVTAAYEEMRAQLSTSTTSSTSLALATLGPRPASAAAATVPGTPTADLTREVQSCLDMMRATRVHLADRLTHSAGVCESMECQLAHGKSEQPASPTAGGISPKAFGSPAAASPQFLDLEEDGRAATPPQRSASCSPTGSVGVGPTDEQSAARAHVAQVRACHNAWDLAGFMRGLGYEISDNVPLVRDDFTLLKASAKAVLQAAATDAAAFRERAVACAAMQVLQDWDWPVHPINTPPPSPFWRMLGLQA</sequence>